<dbReference type="Proteomes" id="UP000186246">
    <property type="component" value="Unassembled WGS sequence"/>
</dbReference>
<dbReference type="AlphaFoldDB" id="A0A1N7MTA5"/>
<dbReference type="EMBL" id="FTOJ01000005">
    <property type="protein sequence ID" value="SIS89290.1"/>
    <property type="molecule type" value="Genomic_DNA"/>
</dbReference>
<evidence type="ECO:0000313" key="3">
    <source>
        <dbReference type="EMBL" id="SIS89290.1"/>
    </source>
</evidence>
<name>A0A1N7MTA5_9FLAO</name>
<dbReference type="Proteomes" id="UP000238314">
    <property type="component" value="Unassembled WGS sequence"/>
</dbReference>
<dbReference type="InterPro" id="IPR043741">
    <property type="entry name" value="DUF5686"/>
</dbReference>
<sequence>MQKVYLILFALVSAASFSQSKIIVKNAENQNPISGASVKCDNKILGKTNILGVLEFKSKCKKVDISAPGFYNDDAVVDKMMEVILSKEDPKTKNIQTVLLSDKSDPRALEILRKVNDNYDQNSPKSLQSYSFKSYEKISLDLDEDSIKAYNSFVENRIDSIKNLPQREMKAEEKKDSLESVNIMKLMGTSKMFLWERASEFIYSDQSGEKINILDNKISGMKEPIYELIAFRSNRSDVPKEIKEENRNLYRFFLTDSIEIDGRQNYVIRFREVGYKKIQNNRKFNGYLYVDKESYALKKIESNSKVKTDGSITSIWKPIDGKWFLVKENYKLKMGSAAFNLDGSKDEKEREENKKLKKKFGTYAFATADYFDFKSNPETDPKNFKGYSINIKNTDGSTINQYRTEELSERDATTYTKIDSLSNKYKLNQKAKALAGLIRGKLRLGMVDFDLSKIIGYNKYEHFRLGAGAKLNERFNKYISPDAYFAYGIYDKDFKFGAGVDIRTTLEKNSYFRVEYFDDVMAAGRFSENLWNFRMKLMNSGVAINNNIFNGYRGFKVSYENDLTNGLTLSISAKKTTEEALFDYNFKNLGKEFDISSTTITLKYSPNSKNIMTSQGKYTYDQQFPEFYFNYEQGYKTLGGDLNFSRIDALISHNFKTKIGVTGVRLYGGLITGEAPIWKNFSMNGLGNSKAGFNFNLTSYLGFATMQGGQYYSDKFVGTYITHRIPWYFKSIGKNVSSFDLIYRGIIGDMKNPEFHQFEFQNLNHLYNEVGLEWNNFLSSQFNLGFFYRVGHYNTPGFKDNFAVQFKFKILGF</sequence>
<gene>
    <name evidence="2" type="ORF">B0A70_09185</name>
    <name evidence="3" type="ORF">SAMN05421796_105212</name>
</gene>
<organism evidence="3 4">
    <name type="scientific">Chryseobacterium piscicola</name>
    <dbReference type="NCBI Taxonomy" id="551459"/>
    <lineage>
        <taxon>Bacteria</taxon>
        <taxon>Pseudomonadati</taxon>
        <taxon>Bacteroidota</taxon>
        <taxon>Flavobacteriia</taxon>
        <taxon>Flavobacteriales</taxon>
        <taxon>Weeksellaceae</taxon>
        <taxon>Chryseobacterium group</taxon>
        <taxon>Chryseobacterium</taxon>
    </lineage>
</organism>
<dbReference type="OrthoDB" id="604691at2"/>
<reference evidence="3" key="3">
    <citation type="submission" date="2017-01" db="EMBL/GenBank/DDBJ databases">
        <authorList>
            <person name="Mah S.A."/>
            <person name="Swanson W.J."/>
            <person name="Moy G.W."/>
            <person name="Vacquier V.D."/>
        </authorList>
    </citation>
    <scope>NUCLEOTIDE SEQUENCE [LARGE SCALE GENOMIC DNA]</scope>
    <source>
        <strain evidence="3">DSM 21068</strain>
    </source>
</reference>
<keyword evidence="1" id="KW-0732">Signal</keyword>
<evidence type="ECO:0000313" key="4">
    <source>
        <dbReference type="Proteomes" id="UP000186246"/>
    </source>
</evidence>
<evidence type="ECO:0000256" key="1">
    <source>
        <dbReference type="SAM" id="SignalP"/>
    </source>
</evidence>
<evidence type="ECO:0008006" key="6">
    <source>
        <dbReference type="Google" id="ProtNLM"/>
    </source>
</evidence>
<evidence type="ECO:0000313" key="5">
    <source>
        <dbReference type="Proteomes" id="UP000238314"/>
    </source>
</evidence>
<reference evidence="4" key="2">
    <citation type="submission" date="2017-01" db="EMBL/GenBank/DDBJ databases">
        <authorList>
            <person name="Varghese N."/>
            <person name="Submissions S."/>
        </authorList>
    </citation>
    <scope>NUCLEOTIDE SEQUENCE [LARGE SCALE GENOMIC DNA]</scope>
    <source>
        <strain evidence="4">DSM 21068</strain>
    </source>
</reference>
<feature type="chain" id="PRO_5044563866" description="CarboxypepD_reg-like domain-containing protein" evidence="1">
    <location>
        <begin position="21"/>
        <end position="813"/>
    </location>
</feature>
<evidence type="ECO:0000313" key="2">
    <source>
        <dbReference type="EMBL" id="PQA93325.1"/>
    </source>
</evidence>
<accession>A0A1N7MTA5</accession>
<dbReference type="STRING" id="551459.SAMN05421796_105212"/>
<dbReference type="RefSeq" id="WP_076451863.1">
    <property type="nucleotide sequence ID" value="NZ_FTOJ01000005.1"/>
</dbReference>
<dbReference type="EMBL" id="MUGO01000013">
    <property type="protein sequence ID" value="PQA93325.1"/>
    <property type="molecule type" value="Genomic_DNA"/>
</dbReference>
<keyword evidence="5" id="KW-1185">Reference proteome</keyword>
<feature type="signal peptide" evidence="1">
    <location>
        <begin position="1"/>
        <end position="20"/>
    </location>
</feature>
<protein>
    <recommendedName>
        <fullName evidence="6">CarboxypepD_reg-like domain-containing protein</fullName>
    </recommendedName>
</protein>
<proteinExistence type="predicted"/>
<dbReference type="Pfam" id="PF18939">
    <property type="entry name" value="DUF5686"/>
    <property type="match status" value="1"/>
</dbReference>
<reference evidence="2 5" key="1">
    <citation type="submission" date="2016-11" db="EMBL/GenBank/DDBJ databases">
        <title>Whole genomes of Flavobacteriaceae.</title>
        <authorList>
            <person name="Stine C."/>
            <person name="Li C."/>
            <person name="Tadesse D."/>
        </authorList>
    </citation>
    <scope>NUCLEOTIDE SEQUENCE [LARGE SCALE GENOMIC DNA]</scope>
    <source>
        <strain evidence="2 5">DSM 21068</strain>
    </source>
</reference>